<dbReference type="EMBL" id="WVHK01000082">
    <property type="protein sequence ID" value="MXV21235.1"/>
    <property type="molecule type" value="Genomic_DNA"/>
</dbReference>
<evidence type="ECO:0000313" key="1">
    <source>
        <dbReference type="EMBL" id="MXV21235.1"/>
    </source>
</evidence>
<proteinExistence type="predicted"/>
<name>A0A6I4YUC7_9DEIO</name>
<dbReference type="Proteomes" id="UP000430519">
    <property type="component" value="Unassembled WGS sequence"/>
</dbReference>
<dbReference type="AlphaFoldDB" id="A0A6I4YUC7"/>
<accession>A0A6I4YUC7</accession>
<comment type="caution">
    <text evidence="1">The sequence shown here is derived from an EMBL/GenBank/DDBJ whole genome shotgun (WGS) entry which is preliminary data.</text>
</comment>
<gene>
    <name evidence="1" type="ORF">GLX28_16535</name>
</gene>
<dbReference type="RefSeq" id="WP_160981384.1">
    <property type="nucleotide sequence ID" value="NZ_WVHK01000082.1"/>
</dbReference>
<organism evidence="1 2">
    <name type="scientific">Deinococcus xianganensis</name>
    <dbReference type="NCBI Taxonomy" id="1507289"/>
    <lineage>
        <taxon>Bacteria</taxon>
        <taxon>Thermotogati</taxon>
        <taxon>Deinococcota</taxon>
        <taxon>Deinococci</taxon>
        <taxon>Deinococcales</taxon>
        <taxon>Deinococcaceae</taxon>
        <taxon>Deinococcus</taxon>
    </lineage>
</organism>
<evidence type="ECO:0000313" key="2">
    <source>
        <dbReference type="Proteomes" id="UP000430519"/>
    </source>
</evidence>
<reference evidence="1 2" key="1">
    <citation type="submission" date="2019-11" db="EMBL/GenBank/DDBJ databases">
        <title>Genome sequence of Deinococcus xianganensis Y35, AI-2 producing algicidal bacterium, isolated from lake water.</title>
        <authorList>
            <person name="Li Y."/>
        </authorList>
    </citation>
    <scope>NUCLEOTIDE SEQUENCE [LARGE SCALE GENOMIC DNA]</scope>
    <source>
        <strain evidence="1 2">Y35</strain>
    </source>
</reference>
<sequence>MPLVDTLPAPGTRYSLCAGNDPRFEVVRVLQEHPEYRVLELRGLSLKRLRVEVLVLRGAASLRPTG</sequence>
<protein>
    <submittedName>
        <fullName evidence="1">Uncharacterized protein</fullName>
    </submittedName>
</protein>
<keyword evidence="2" id="KW-1185">Reference proteome</keyword>